<dbReference type="SMART" id="SM00271">
    <property type="entry name" value="DnaJ"/>
    <property type="match status" value="1"/>
</dbReference>
<sequence length="145" mass="16101">MHLCVQEQITKNERPLDLSCKVIMNMVKETVYYERLQVSSMCTSDNLKTSYKQLALKYHPDKNPNEGERFKLISQAYKVLSDPRLRKHGEEGLKRFRSTQAQTNTGSGTFESGMNGHGSGTGGVNGRDGMNGQENSAGGVNQKAE</sequence>
<dbReference type="CDD" id="cd06257">
    <property type="entry name" value="DnaJ"/>
    <property type="match status" value="1"/>
</dbReference>
<accession>A0A443SQ87</accession>
<dbReference type="STRING" id="299467.A0A443SQ87"/>
<dbReference type="EMBL" id="NCKV01000817">
    <property type="protein sequence ID" value="RWS29652.1"/>
    <property type="molecule type" value="Genomic_DNA"/>
</dbReference>
<feature type="compositionally biased region" description="Gly residues" evidence="1">
    <location>
        <begin position="115"/>
        <end position="126"/>
    </location>
</feature>
<feature type="region of interest" description="Disordered" evidence="1">
    <location>
        <begin position="83"/>
        <end position="145"/>
    </location>
</feature>
<name>A0A443SQ87_9ACAR</name>
<keyword evidence="4" id="KW-1185">Reference proteome</keyword>
<evidence type="ECO:0000313" key="4">
    <source>
        <dbReference type="Proteomes" id="UP000288716"/>
    </source>
</evidence>
<dbReference type="PANTHER" id="PTHR43948">
    <property type="entry name" value="DNAJ HOMOLOG SUBFAMILY B"/>
    <property type="match status" value="1"/>
</dbReference>
<comment type="caution">
    <text evidence="3">The sequence shown here is derived from an EMBL/GenBank/DDBJ whole genome shotgun (WGS) entry which is preliminary data.</text>
</comment>
<dbReference type="Gene3D" id="1.10.287.110">
    <property type="entry name" value="DnaJ domain"/>
    <property type="match status" value="1"/>
</dbReference>
<feature type="domain" description="J" evidence="2">
    <location>
        <begin position="31"/>
        <end position="93"/>
    </location>
</feature>
<gene>
    <name evidence="3" type="ORF">B4U80_00480</name>
</gene>
<organism evidence="3 4">
    <name type="scientific">Leptotrombidium deliense</name>
    <dbReference type="NCBI Taxonomy" id="299467"/>
    <lineage>
        <taxon>Eukaryota</taxon>
        <taxon>Metazoa</taxon>
        <taxon>Ecdysozoa</taxon>
        <taxon>Arthropoda</taxon>
        <taxon>Chelicerata</taxon>
        <taxon>Arachnida</taxon>
        <taxon>Acari</taxon>
        <taxon>Acariformes</taxon>
        <taxon>Trombidiformes</taxon>
        <taxon>Prostigmata</taxon>
        <taxon>Anystina</taxon>
        <taxon>Parasitengona</taxon>
        <taxon>Trombiculoidea</taxon>
        <taxon>Trombiculidae</taxon>
        <taxon>Leptotrombidium</taxon>
    </lineage>
</organism>
<dbReference type="AlphaFoldDB" id="A0A443SQ87"/>
<evidence type="ECO:0000256" key="1">
    <source>
        <dbReference type="SAM" id="MobiDB-lite"/>
    </source>
</evidence>
<dbReference type="PROSITE" id="PS50076">
    <property type="entry name" value="DNAJ_2"/>
    <property type="match status" value="1"/>
</dbReference>
<dbReference type="OrthoDB" id="10250354at2759"/>
<proteinExistence type="predicted"/>
<dbReference type="PRINTS" id="PR00625">
    <property type="entry name" value="JDOMAIN"/>
</dbReference>
<dbReference type="Pfam" id="PF00226">
    <property type="entry name" value="DnaJ"/>
    <property type="match status" value="1"/>
</dbReference>
<feature type="compositionally biased region" description="Polar residues" evidence="1">
    <location>
        <begin position="98"/>
        <end position="110"/>
    </location>
</feature>
<dbReference type="Proteomes" id="UP000288716">
    <property type="component" value="Unassembled WGS sequence"/>
</dbReference>
<dbReference type="InterPro" id="IPR001623">
    <property type="entry name" value="DnaJ_domain"/>
</dbReference>
<dbReference type="VEuPathDB" id="VectorBase:LDEU002388"/>
<dbReference type="InterPro" id="IPR036869">
    <property type="entry name" value="J_dom_sf"/>
</dbReference>
<reference evidence="3 4" key="1">
    <citation type="journal article" date="2018" name="Gigascience">
        <title>Genomes of trombidid mites reveal novel predicted allergens and laterally-transferred genes associated with secondary metabolism.</title>
        <authorList>
            <person name="Dong X."/>
            <person name="Chaisiri K."/>
            <person name="Xia D."/>
            <person name="Armstrong S.D."/>
            <person name="Fang Y."/>
            <person name="Donnelly M.J."/>
            <person name="Kadowaki T."/>
            <person name="McGarry J.W."/>
            <person name="Darby A.C."/>
            <person name="Makepeace B.L."/>
        </authorList>
    </citation>
    <scope>NUCLEOTIDE SEQUENCE [LARGE SCALE GENOMIC DNA]</scope>
    <source>
        <strain evidence="3">UoL-UT</strain>
    </source>
</reference>
<protein>
    <submittedName>
        <fullName evidence="3">DnaJ-like protein</fullName>
    </submittedName>
</protein>
<feature type="compositionally biased region" description="Basic and acidic residues" evidence="1">
    <location>
        <begin position="83"/>
        <end position="94"/>
    </location>
</feature>
<dbReference type="SUPFAM" id="SSF46565">
    <property type="entry name" value="Chaperone J-domain"/>
    <property type="match status" value="1"/>
</dbReference>
<evidence type="ECO:0000313" key="3">
    <source>
        <dbReference type="EMBL" id="RWS29652.1"/>
    </source>
</evidence>
<evidence type="ECO:0000259" key="2">
    <source>
        <dbReference type="PROSITE" id="PS50076"/>
    </source>
</evidence>
<dbReference type="PANTHER" id="PTHR43948:SF10">
    <property type="entry name" value="MRJ, ISOFORM E"/>
    <property type="match status" value="1"/>
</dbReference>